<evidence type="ECO:0008006" key="3">
    <source>
        <dbReference type="Google" id="ProtNLM"/>
    </source>
</evidence>
<accession>A0AAV3PUE0</accession>
<comment type="caution">
    <text evidence="1">The sequence shown here is derived from an EMBL/GenBank/DDBJ whole genome shotgun (WGS) entry which is preliminary data.</text>
</comment>
<dbReference type="PANTHER" id="PTHR37610:SF40">
    <property type="entry name" value="OS01G0909600 PROTEIN"/>
    <property type="match status" value="1"/>
</dbReference>
<dbReference type="PANTHER" id="PTHR37610">
    <property type="entry name" value="CCHC-TYPE DOMAIN-CONTAINING PROTEIN"/>
    <property type="match status" value="1"/>
</dbReference>
<keyword evidence="2" id="KW-1185">Reference proteome</keyword>
<dbReference type="EMBL" id="BAABME010002449">
    <property type="protein sequence ID" value="GAA0154681.1"/>
    <property type="molecule type" value="Genomic_DNA"/>
</dbReference>
<proteinExistence type="predicted"/>
<protein>
    <recommendedName>
        <fullName evidence="3">Retrotransposon gag domain-containing protein</fullName>
    </recommendedName>
</protein>
<reference evidence="1 2" key="1">
    <citation type="submission" date="2024-01" db="EMBL/GenBank/DDBJ databases">
        <title>The complete chloroplast genome sequence of Lithospermum erythrorhizon: insights into the phylogenetic relationship among Boraginaceae species and the maternal lineages of purple gromwells.</title>
        <authorList>
            <person name="Okada T."/>
            <person name="Watanabe K."/>
        </authorList>
    </citation>
    <scope>NUCLEOTIDE SEQUENCE [LARGE SCALE GENOMIC DNA]</scope>
</reference>
<evidence type="ECO:0000313" key="2">
    <source>
        <dbReference type="Proteomes" id="UP001454036"/>
    </source>
</evidence>
<dbReference type="Proteomes" id="UP001454036">
    <property type="component" value="Unassembled WGS sequence"/>
</dbReference>
<evidence type="ECO:0000313" key="1">
    <source>
        <dbReference type="EMBL" id="GAA0154681.1"/>
    </source>
</evidence>
<dbReference type="AlphaFoldDB" id="A0AAV3PUE0"/>
<sequence>MRIALEARDKYGFLTGEVEPPAVNDVKFRQWRKVNSTLISLILNSISRDIGRDFMFADDAKMLWNEFKEAFGACNGPKLYELMRNLYSINDSVARYHNKLKRIWYELSSLNASCYNNTPLDEGCNAEGNALQNMIASMVLVSMRPQLYLLFS</sequence>
<name>A0AAV3PUE0_LITER</name>
<dbReference type="Pfam" id="PF14223">
    <property type="entry name" value="Retrotran_gag_2"/>
    <property type="match status" value="1"/>
</dbReference>
<organism evidence="1 2">
    <name type="scientific">Lithospermum erythrorhizon</name>
    <name type="common">Purple gromwell</name>
    <name type="synonym">Lithospermum officinale var. erythrorhizon</name>
    <dbReference type="NCBI Taxonomy" id="34254"/>
    <lineage>
        <taxon>Eukaryota</taxon>
        <taxon>Viridiplantae</taxon>
        <taxon>Streptophyta</taxon>
        <taxon>Embryophyta</taxon>
        <taxon>Tracheophyta</taxon>
        <taxon>Spermatophyta</taxon>
        <taxon>Magnoliopsida</taxon>
        <taxon>eudicotyledons</taxon>
        <taxon>Gunneridae</taxon>
        <taxon>Pentapetalae</taxon>
        <taxon>asterids</taxon>
        <taxon>lamiids</taxon>
        <taxon>Boraginales</taxon>
        <taxon>Boraginaceae</taxon>
        <taxon>Boraginoideae</taxon>
        <taxon>Lithospermeae</taxon>
        <taxon>Lithospermum</taxon>
    </lineage>
</organism>
<gene>
    <name evidence="1" type="ORF">LIER_12592</name>
</gene>